<dbReference type="Pfam" id="PF02065">
    <property type="entry name" value="Melibiase"/>
    <property type="match status" value="1"/>
</dbReference>
<dbReference type="Gene3D" id="3.20.20.70">
    <property type="entry name" value="Aldolase class I"/>
    <property type="match status" value="1"/>
</dbReference>
<dbReference type="PATRIC" id="fig|742726.3.peg.937"/>
<gene>
    <name evidence="3" type="ORF">HMPREF9448_00873</name>
</gene>
<accession>K0X1B2</accession>
<protein>
    <recommendedName>
        <fullName evidence="5">Alpha-galactosidase</fullName>
    </recommendedName>
</protein>
<dbReference type="GO" id="GO:0016052">
    <property type="term" value="P:carbohydrate catabolic process"/>
    <property type="evidence" value="ECO:0007669"/>
    <property type="project" value="InterPro"/>
</dbReference>
<dbReference type="Proteomes" id="UP000006044">
    <property type="component" value="Unassembled WGS sequence"/>
</dbReference>
<proteinExistence type="predicted"/>
<keyword evidence="1" id="KW-0378">Hydrolase</keyword>
<sequence length="682" mass="77657">MKHIDKYTIISILSSFLLFSCSEGLEIKSGSMILSVDKDMHMTVELTGNDAPLTEKSQTEYIELEEGTVSDFKLKSRDTRVVGDTTVYTLIGEASMPFGGTIKKIQTISVDRRFPGMAVTEVKYVNESSRDLHVVKWVNHAFRVIDNEDTPAFWSFQGQSTIERADWILPVDSTFYQRNYMGMNDSDYGGGIPVTCLWRRDQGIAVGHVELSPRLVSFPVKKSKYDNYAEVAVESAGESVVAFTQGDTISTVRTFVSVYEGDCFAPLRQFSEYMQVSGLVMPESEPAAFEPMWCAWGYEREATFAEILGTLPKVKELGIKWATVDDGYQIAEGDWELDTKRFPGGDRDMVDLVKKMKAYGLKVQLWWAPLAADPGTKVLKENPDFITLSKQQTPHYITWWDSYYLSPVDSGVVSYSRDLVDRFMKKYDFDGLKLDGQHLNSVHPDYNWKHHPECPQYSYEQLPGFFKMIYDESRSINPHAVIQNCPCGCCMSFYNLPYTNQTVASDPTSSWQVRLKGYVYKALVPRTAYFGDHVELSDNGDDFASSFGIGAVLGTKFTWPKNNPKVKADYRLTPEKEVIWKKWFSLYNEKMLSTGEYVNGLYDIGYSRPEAHVIRKDGTLYYAFYASSFDGDILVKGLEEGKKYELYDYFNEVSLGEVEGPEARLHCKFERALLFQANEVKK</sequence>
<dbReference type="InterPro" id="IPR050985">
    <property type="entry name" value="Alpha-glycosidase_related"/>
</dbReference>
<name>K0X1B2_9BACT</name>
<evidence type="ECO:0008006" key="5">
    <source>
        <dbReference type="Google" id="ProtNLM"/>
    </source>
</evidence>
<dbReference type="GO" id="GO:0004557">
    <property type="term" value="F:alpha-galactosidase activity"/>
    <property type="evidence" value="ECO:0007669"/>
    <property type="project" value="InterPro"/>
</dbReference>
<evidence type="ECO:0000256" key="1">
    <source>
        <dbReference type="ARBA" id="ARBA00022801"/>
    </source>
</evidence>
<dbReference type="RefSeq" id="WP_008861367.1">
    <property type="nucleotide sequence ID" value="NZ_JH815203.1"/>
</dbReference>
<organism evidence="3 4">
    <name type="scientific">Barnesiella intestinihominis YIT 11860</name>
    <dbReference type="NCBI Taxonomy" id="742726"/>
    <lineage>
        <taxon>Bacteria</taxon>
        <taxon>Pseudomonadati</taxon>
        <taxon>Bacteroidota</taxon>
        <taxon>Bacteroidia</taxon>
        <taxon>Bacteroidales</taxon>
        <taxon>Barnesiellaceae</taxon>
        <taxon>Barnesiella</taxon>
    </lineage>
</organism>
<keyword evidence="4" id="KW-1185">Reference proteome</keyword>
<dbReference type="CDD" id="cd14791">
    <property type="entry name" value="GH36"/>
    <property type="match status" value="1"/>
</dbReference>
<evidence type="ECO:0000313" key="3">
    <source>
        <dbReference type="EMBL" id="EJZ65143.1"/>
    </source>
</evidence>
<evidence type="ECO:0000313" key="4">
    <source>
        <dbReference type="Proteomes" id="UP000006044"/>
    </source>
</evidence>
<keyword evidence="2" id="KW-0326">Glycosidase</keyword>
<dbReference type="AlphaFoldDB" id="K0X1B2"/>
<dbReference type="PANTHER" id="PTHR43053:SF3">
    <property type="entry name" value="ALPHA-GALACTOSIDASE C-RELATED"/>
    <property type="match status" value="1"/>
</dbReference>
<evidence type="ECO:0000256" key="2">
    <source>
        <dbReference type="ARBA" id="ARBA00023295"/>
    </source>
</evidence>
<comment type="caution">
    <text evidence="3">The sequence shown here is derived from an EMBL/GenBank/DDBJ whole genome shotgun (WGS) entry which is preliminary data.</text>
</comment>
<dbReference type="GeneID" id="77848183"/>
<reference evidence="3 4" key="1">
    <citation type="submission" date="2012-08" db="EMBL/GenBank/DDBJ databases">
        <title>The Genome Sequence of Barnesiella intestinihominis YIT 11860.</title>
        <authorList>
            <consortium name="The Broad Institute Genome Sequencing Platform"/>
            <person name="Earl A."/>
            <person name="Ward D."/>
            <person name="Feldgarden M."/>
            <person name="Gevers D."/>
            <person name="Morotomi M."/>
            <person name="Walker B."/>
            <person name="Young S.K."/>
            <person name="Zeng Q."/>
            <person name="Gargeya S."/>
            <person name="Fitzgerald M."/>
            <person name="Haas B."/>
            <person name="Abouelleil A."/>
            <person name="Alvarado L."/>
            <person name="Arachchi H.M."/>
            <person name="Berlin A.M."/>
            <person name="Chapman S.B."/>
            <person name="Goldberg J."/>
            <person name="Griggs A."/>
            <person name="Gujja S."/>
            <person name="Hansen M."/>
            <person name="Howarth C."/>
            <person name="Imamovic A."/>
            <person name="Larimer J."/>
            <person name="McCowen C."/>
            <person name="Montmayeur A."/>
            <person name="Murphy C."/>
            <person name="Neiman D."/>
            <person name="Pearson M."/>
            <person name="Priest M."/>
            <person name="Roberts A."/>
            <person name="Saif S."/>
            <person name="Shea T."/>
            <person name="Sisk P."/>
            <person name="Sykes S."/>
            <person name="Wortman J."/>
            <person name="Nusbaum C."/>
            <person name="Birren B."/>
        </authorList>
    </citation>
    <scope>NUCLEOTIDE SEQUENCE [LARGE SCALE GENOMIC DNA]</scope>
    <source>
        <strain evidence="3 4">YIT 11860</strain>
    </source>
</reference>
<dbReference type="STRING" id="742726.HMPREF9448_00873"/>
<dbReference type="InterPro" id="IPR017853">
    <property type="entry name" value="GH"/>
</dbReference>
<dbReference type="SUPFAM" id="SSF51445">
    <property type="entry name" value="(Trans)glycosidases"/>
    <property type="match status" value="1"/>
</dbReference>
<dbReference type="EMBL" id="ADLE01000007">
    <property type="protein sequence ID" value="EJZ65143.1"/>
    <property type="molecule type" value="Genomic_DNA"/>
</dbReference>
<dbReference type="InterPro" id="IPR002252">
    <property type="entry name" value="Glyco_hydro_36"/>
</dbReference>
<dbReference type="OrthoDB" id="9758822at2"/>
<dbReference type="PROSITE" id="PS51257">
    <property type="entry name" value="PROKAR_LIPOPROTEIN"/>
    <property type="match status" value="1"/>
</dbReference>
<dbReference type="InterPro" id="IPR013785">
    <property type="entry name" value="Aldolase_TIM"/>
</dbReference>
<dbReference type="HOGENOM" id="CLU_404246_0_0_10"/>
<dbReference type="eggNOG" id="COG1501">
    <property type="taxonomic scope" value="Bacteria"/>
</dbReference>
<dbReference type="PANTHER" id="PTHR43053">
    <property type="entry name" value="GLYCOSIDASE FAMILY 31"/>
    <property type="match status" value="1"/>
</dbReference>